<keyword evidence="2" id="KW-1185">Reference proteome</keyword>
<organism evidence="1 2">
    <name type="scientific">Paludibacter jiangxiensis</name>
    <dbReference type="NCBI Taxonomy" id="681398"/>
    <lineage>
        <taxon>Bacteria</taxon>
        <taxon>Pseudomonadati</taxon>
        <taxon>Bacteroidota</taxon>
        <taxon>Bacteroidia</taxon>
        <taxon>Bacteroidales</taxon>
        <taxon>Paludibacteraceae</taxon>
        <taxon>Paludibacter</taxon>
    </lineage>
</organism>
<reference evidence="2" key="1">
    <citation type="submission" date="2016-04" db="EMBL/GenBank/DDBJ databases">
        <title>Draft genome sequence of Paludibacter jiangxiensis strain NM7.</title>
        <authorList>
            <person name="Qiu Y."/>
            <person name="Matsuura N."/>
            <person name="Ohashi A."/>
            <person name="Tourlousse M.D."/>
            <person name="Sekiguchi Y."/>
        </authorList>
    </citation>
    <scope>NUCLEOTIDE SEQUENCE [LARGE SCALE GENOMIC DNA]</scope>
    <source>
        <strain evidence="2">NM7</strain>
    </source>
</reference>
<gene>
    <name evidence="1" type="ORF">PJIAN_4635</name>
</gene>
<dbReference type="Gene3D" id="3.30.420.250">
    <property type="match status" value="1"/>
</dbReference>
<evidence type="ECO:0008006" key="3">
    <source>
        <dbReference type="Google" id="ProtNLM"/>
    </source>
</evidence>
<dbReference type="Proteomes" id="UP000076586">
    <property type="component" value="Unassembled WGS sequence"/>
</dbReference>
<protein>
    <recommendedName>
        <fullName evidence="3">DUF3822 family protein</fullName>
    </recommendedName>
</protein>
<dbReference type="Gene3D" id="3.30.420.260">
    <property type="match status" value="1"/>
</dbReference>
<dbReference type="Pfam" id="PF12864">
    <property type="entry name" value="DUF3822"/>
    <property type="match status" value="1"/>
</dbReference>
<dbReference type="CDD" id="cd24013">
    <property type="entry name" value="ASKHA_ATPase_BT3980-like"/>
    <property type="match status" value="1"/>
</dbReference>
<reference evidence="2" key="2">
    <citation type="journal article" date="2017" name="Genome Announc.">
        <title>Draft genome sequence of Paludibacter jiangxiensis NM7(T), a propionate-producing fermentative bacterium.</title>
        <authorList>
            <person name="Qiu Y.-L."/>
            <person name="Tourlousse D.M."/>
            <person name="Matsuura N."/>
            <person name="Ohashi A."/>
            <person name="Sekiguchi Y."/>
        </authorList>
    </citation>
    <scope>NUCLEOTIDE SEQUENCE [LARGE SCALE GENOMIC DNA]</scope>
    <source>
        <strain evidence="2">NM7</strain>
    </source>
</reference>
<dbReference type="STRING" id="681398.PJIAN_4635"/>
<dbReference type="InterPro" id="IPR024213">
    <property type="entry name" value="DUF3822"/>
</dbReference>
<dbReference type="EMBL" id="BDCR01000004">
    <property type="protein sequence ID" value="GAT64090.1"/>
    <property type="molecule type" value="Genomic_DNA"/>
</dbReference>
<dbReference type="RefSeq" id="WP_084252415.1">
    <property type="nucleotide sequence ID" value="NZ_BDCR01000004.1"/>
</dbReference>
<dbReference type="OrthoDB" id="658622at2"/>
<accession>A0A161LT56</accession>
<comment type="caution">
    <text evidence="1">The sequence shown here is derived from an EMBL/GenBank/DDBJ whole genome shotgun (WGS) entry which is preliminary data.</text>
</comment>
<proteinExistence type="predicted"/>
<name>A0A161LT56_9BACT</name>
<evidence type="ECO:0000313" key="1">
    <source>
        <dbReference type="EMBL" id="GAT64090.1"/>
    </source>
</evidence>
<dbReference type="AlphaFoldDB" id="A0A161LT56"/>
<evidence type="ECO:0000313" key="2">
    <source>
        <dbReference type="Proteomes" id="UP000076586"/>
    </source>
</evidence>
<sequence length="275" mass="31570">MDIEIISDEFKLQQANRYSLWLYLSDNDCSFVILDDTSKLFVGIKRVSHISLTKTIELFDELSAIPFSRVSIALDAQPSLMIPRALFRQENKRNLLAFTSEFNEEHEVIEQFIPSLSMVNLFAVAPSFKSFIAPYFPKANLIHTSSAMLIAAANLSRSVDSSPTMGIRITDNYLYVCVFDNGKLMLSNYFAIKTCDDIVYWLLRLCEQFGFQTSKVRIYFQGVDNLLDERIVVLKQHFAKLNLLPLPDLFQLTPEIKAEAKEIFTDLFYLPICEL</sequence>